<protein>
    <recommendedName>
        <fullName evidence="3">Bacteriocin</fullName>
    </recommendedName>
</protein>
<keyword evidence="2" id="KW-1185">Reference proteome</keyword>
<evidence type="ECO:0008006" key="3">
    <source>
        <dbReference type="Google" id="ProtNLM"/>
    </source>
</evidence>
<organism evidence="1 2">
    <name type="scientific">Flavobacterium piscis</name>
    <dbReference type="NCBI Taxonomy" id="1114874"/>
    <lineage>
        <taxon>Bacteria</taxon>
        <taxon>Pseudomonadati</taxon>
        <taxon>Bacteroidota</taxon>
        <taxon>Flavobacteriia</taxon>
        <taxon>Flavobacteriales</taxon>
        <taxon>Flavobacteriaceae</taxon>
        <taxon>Flavobacterium</taxon>
    </lineage>
</organism>
<gene>
    <name evidence="1" type="ORF">J2W48_003800</name>
</gene>
<reference evidence="1 2" key="1">
    <citation type="submission" date="2023-07" db="EMBL/GenBank/DDBJ databases">
        <title>Sorghum-associated microbial communities from plants grown in Nebraska, USA.</title>
        <authorList>
            <person name="Schachtman D."/>
        </authorList>
    </citation>
    <scope>NUCLEOTIDE SEQUENCE [LARGE SCALE GENOMIC DNA]</scope>
    <source>
        <strain evidence="1 2">4129</strain>
    </source>
</reference>
<dbReference type="EMBL" id="JAVDWQ010000016">
    <property type="protein sequence ID" value="MDR7211843.1"/>
    <property type="molecule type" value="Genomic_DNA"/>
</dbReference>
<proteinExistence type="predicted"/>
<sequence>MKLNKLKSLKIDSNGKLSGGFTSLNTSQMSKINGGKAPSDTNGYCTNTNGCGGQNDQCTNTTSC</sequence>
<evidence type="ECO:0000313" key="1">
    <source>
        <dbReference type="EMBL" id="MDR7211843.1"/>
    </source>
</evidence>
<dbReference type="Proteomes" id="UP001269081">
    <property type="component" value="Unassembled WGS sequence"/>
</dbReference>
<name>A0ABU1YCG4_9FLAO</name>
<dbReference type="RefSeq" id="WP_310283235.1">
    <property type="nucleotide sequence ID" value="NZ_JAVDWQ010000016.1"/>
</dbReference>
<comment type="caution">
    <text evidence="1">The sequence shown here is derived from an EMBL/GenBank/DDBJ whole genome shotgun (WGS) entry which is preliminary data.</text>
</comment>
<evidence type="ECO:0000313" key="2">
    <source>
        <dbReference type="Proteomes" id="UP001269081"/>
    </source>
</evidence>
<accession>A0ABU1YCG4</accession>